<dbReference type="Gene3D" id="1.10.10.10">
    <property type="entry name" value="Winged helix-like DNA-binding domain superfamily/Winged helix DNA-binding domain"/>
    <property type="match status" value="1"/>
</dbReference>
<dbReference type="PANTHER" id="PTHR43132">
    <property type="entry name" value="ARSENICAL RESISTANCE OPERON REPRESSOR ARSR-RELATED"/>
    <property type="match status" value="1"/>
</dbReference>
<feature type="compositionally biased region" description="Basic and acidic residues" evidence="4">
    <location>
        <begin position="129"/>
        <end position="144"/>
    </location>
</feature>
<organism evidence="5 6">
    <name type="scientific">Corynebacterium poyangense</name>
    <dbReference type="NCBI Taxonomy" id="2684405"/>
    <lineage>
        <taxon>Bacteria</taxon>
        <taxon>Bacillati</taxon>
        <taxon>Actinomycetota</taxon>
        <taxon>Actinomycetes</taxon>
        <taxon>Mycobacteriales</taxon>
        <taxon>Corynebacteriaceae</taxon>
        <taxon>Corynebacterium</taxon>
    </lineage>
</organism>
<keyword evidence="6" id="KW-1185">Reference proteome</keyword>
<dbReference type="SUPFAM" id="SSF46785">
    <property type="entry name" value="Winged helix' DNA-binding domain"/>
    <property type="match status" value="1"/>
</dbReference>
<dbReference type="InterPro" id="IPR001845">
    <property type="entry name" value="HTH_ArsR_DNA-bd_dom"/>
</dbReference>
<feature type="region of interest" description="Disordered" evidence="4">
    <location>
        <begin position="129"/>
        <end position="184"/>
    </location>
</feature>
<dbReference type="Proteomes" id="UP000516320">
    <property type="component" value="Chromosome"/>
</dbReference>
<accession>A0A7H0SQ13</accession>
<sequence length="184" mass="19912">MVSNSVSNNFQHALSPEDLKRVAYIIGALNSPLRTQIILMLSQEPLYVHQIVKALDQSQPLVSQHLRVLKEAGIVAPTRHGKQVVYHLIRTDIPDFLAWVAHSSAPVSSTTAEAPRHGDDDLASLRKKKIAAEKETTRSEKDTDASGSDHALGAAAIVRPMAEIDTIPDPSPAPTPGFSPMDPC</sequence>
<evidence type="ECO:0000256" key="2">
    <source>
        <dbReference type="ARBA" id="ARBA00023125"/>
    </source>
</evidence>
<dbReference type="PRINTS" id="PR00778">
    <property type="entry name" value="HTHARSR"/>
</dbReference>
<dbReference type="InterPro" id="IPR036388">
    <property type="entry name" value="WH-like_DNA-bd_sf"/>
</dbReference>
<dbReference type="CDD" id="cd00090">
    <property type="entry name" value="HTH_ARSR"/>
    <property type="match status" value="1"/>
</dbReference>
<protein>
    <submittedName>
        <fullName evidence="5">Metalloregulator ArsR/SmtB family transcription factor</fullName>
    </submittedName>
</protein>
<dbReference type="InterPro" id="IPR051011">
    <property type="entry name" value="Metal_resp_trans_reg"/>
</dbReference>
<evidence type="ECO:0000256" key="4">
    <source>
        <dbReference type="SAM" id="MobiDB-lite"/>
    </source>
</evidence>
<gene>
    <name evidence="5" type="ORF">GP475_08290</name>
</gene>
<evidence type="ECO:0000256" key="3">
    <source>
        <dbReference type="ARBA" id="ARBA00023163"/>
    </source>
</evidence>
<dbReference type="GO" id="GO:0003700">
    <property type="term" value="F:DNA-binding transcription factor activity"/>
    <property type="evidence" value="ECO:0007669"/>
    <property type="project" value="InterPro"/>
</dbReference>
<dbReference type="AlphaFoldDB" id="A0A7H0SQ13"/>
<dbReference type="InterPro" id="IPR036390">
    <property type="entry name" value="WH_DNA-bd_sf"/>
</dbReference>
<name>A0A7H0SQ13_9CORY</name>
<dbReference type="Pfam" id="PF01022">
    <property type="entry name" value="HTH_5"/>
    <property type="match status" value="1"/>
</dbReference>
<evidence type="ECO:0000256" key="1">
    <source>
        <dbReference type="ARBA" id="ARBA00023015"/>
    </source>
</evidence>
<dbReference type="PROSITE" id="PS50987">
    <property type="entry name" value="HTH_ARSR_2"/>
    <property type="match status" value="1"/>
</dbReference>
<dbReference type="NCBIfam" id="NF033788">
    <property type="entry name" value="HTH_metalloreg"/>
    <property type="match status" value="1"/>
</dbReference>
<dbReference type="PANTHER" id="PTHR43132:SF6">
    <property type="entry name" value="HTH-TYPE TRANSCRIPTIONAL REPRESSOR CZRA"/>
    <property type="match status" value="1"/>
</dbReference>
<keyword evidence="2" id="KW-0238">DNA-binding</keyword>
<dbReference type="GO" id="GO:0003677">
    <property type="term" value="F:DNA binding"/>
    <property type="evidence" value="ECO:0007669"/>
    <property type="project" value="UniProtKB-KW"/>
</dbReference>
<proteinExistence type="predicted"/>
<dbReference type="SMART" id="SM00418">
    <property type="entry name" value="HTH_ARSR"/>
    <property type="match status" value="1"/>
</dbReference>
<reference evidence="5 6" key="1">
    <citation type="submission" date="2019-12" db="EMBL/GenBank/DDBJ databases">
        <title>Corynebacterium sp. nov., isolated from feces of the Anser Albifrons in China.</title>
        <authorList>
            <person name="Liu Q."/>
        </authorList>
    </citation>
    <scope>NUCLEOTIDE SEQUENCE [LARGE SCALE GENOMIC DNA]</scope>
    <source>
        <strain evidence="5 6">4H37-19</strain>
    </source>
</reference>
<dbReference type="EMBL" id="CP046884">
    <property type="protein sequence ID" value="QNQ90638.1"/>
    <property type="molecule type" value="Genomic_DNA"/>
</dbReference>
<evidence type="ECO:0000313" key="5">
    <source>
        <dbReference type="EMBL" id="QNQ90638.1"/>
    </source>
</evidence>
<keyword evidence="3" id="KW-0804">Transcription</keyword>
<evidence type="ECO:0000313" key="6">
    <source>
        <dbReference type="Proteomes" id="UP000516320"/>
    </source>
</evidence>
<keyword evidence="1" id="KW-0805">Transcription regulation</keyword>
<feature type="compositionally biased region" description="Pro residues" evidence="4">
    <location>
        <begin position="169"/>
        <end position="184"/>
    </location>
</feature>
<dbReference type="InterPro" id="IPR011991">
    <property type="entry name" value="ArsR-like_HTH"/>
</dbReference>
<dbReference type="KEGG" id="cpoy:GP475_08290"/>